<comment type="caution">
    <text evidence="2">The sequence shown here is derived from an EMBL/GenBank/DDBJ whole genome shotgun (WGS) entry which is preliminary data.</text>
</comment>
<name>A0ABQ9VHF3_SAGOE</name>
<organism evidence="2 3">
    <name type="scientific">Saguinus oedipus</name>
    <name type="common">Cotton-top tamarin</name>
    <name type="synonym">Oedipomidas oedipus</name>
    <dbReference type="NCBI Taxonomy" id="9490"/>
    <lineage>
        <taxon>Eukaryota</taxon>
        <taxon>Metazoa</taxon>
        <taxon>Chordata</taxon>
        <taxon>Craniata</taxon>
        <taxon>Vertebrata</taxon>
        <taxon>Euteleostomi</taxon>
        <taxon>Mammalia</taxon>
        <taxon>Eutheria</taxon>
        <taxon>Euarchontoglires</taxon>
        <taxon>Primates</taxon>
        <taxon>Haplorrhini</taxon>
        <taxon>Platyrrhini</taxon>
        <taxon>Cebidae</taxon>
        <taxon>Callitrichinae</taxon>
        <taxon>Saguinus</taxon>
    </lineage>
</organism>
<accession>A0ABQ9VHF3</accession>
<sequence length="126" mass="14331">MPRAVTEQKQYMGKQPDQDKNQRSRRWGPCLKGHKLYGRLGEIASPPDKGVVVPCIQFLWKAGLSPEILEVTKGEKPLWCDQSRQLYTLSVVSCFCANSKNPPINILREEHKSVSSHCIKLTVSFY</sequence>
<dbReference type="EMBL" id="JASSZA010000006">
    <property type="protein sequence ID" value="KAK2108791.1"/>
    <property type="molecule type" value="Genomic_DNA"/>
</dbReference>
<evidence type="ECO:0000313" key="2">
    <source>
        <dbReference type="EMBL" id="KAK2108791.1"/>
    </source>
</evidence>
<feature type="region of interest" description="Disordered" evidence="1">
    <location>
        <begin position="1"/>
        <end position="27"/>
    </location>
</feature>
<evidence type="ECO:0000313" key="3">
    <source>
        <dbReference type="Proteomes" id="UP001266305"/>
    </source>
</evidence>
<proteinExistence type="predicted"/>
<keyword evidence="3" id="KW-1185">Reference proteome</keyword>
<evidence type="ECO:0000256" key="1">
    <source>
        <dbReference type="SAM" id="MobiDB-lite"/>
    </source>
</evidence>
<dbReference type="Proteomes" id="UP001266305">
    <property type="component" value="Unassembled WGS sequence"/>
</dbReference>
<gene>
    <name evidence="2" type="ORF">P7K49_013956</name>
</gene>
<protein>
    <submittedName>
        <fullName evidence="2">Uncharacterized protein</fullName>
    </submittedName>
</protein>
<reference evidence="2 3" key="1">
    <citation type="submission" date="2023-05" db="EMBL/GenBank/DDBJ databases">
        <title>B98-5 Cell Line De Novo Hybrid Assembly: An Optical Mapping Approach.</title>
        <authorList>
            <person name="Kananen K."/>
            <person name="Auerbach J.A."/>
            <person name="Kautto E."/>
            <person name="Blachly J.S."/>
        </authorList>
    </citation>
    <scope>NUCLEOTIDE SEQUENCE [LARGE SCALE GENOMIC DNA]</scope>
    <source>
        <strain evidence="2">B95-8</strain>
        <tissue evidence="2">Cell line</tissue>
    </source>
</reference>